<accession>A0AA49X590</accession>
<name>A0AA49X590_9VIRU</name>
<protein>
    <submittedName>
        <fullName evidence="3">Bacterial Ig-like domain protein</fullName>
    </submittedName>
</protein>
<sequence length="200" mass="21198">MALTLLVYRGGEVIKRQPAAERGRTTVTIDGLESNTTYDEGDFKLAWTDGNLESDKVNVPEFKTNKVGVTNITSTPDTVSLTVGETQQINTVVTPDGANDKSVTYSTNNQPVATVTQDGLITAESSGQATITVKSNDNPTVTSKVRVTVKDKPAEEQPSTDDTPSTDQPSTDDTTSTEQPNEPSEDPNAGADGTSDAETQ</sequence>
<dbReference type="InterPro" id="IPR008964">
    <property type="entry name" value="Invasin/intimin_cell_adhesion"/>
</dbReference>
<proteinExistence type="predicted"/>
<evidence type="ECO:0000256" key="1">
    <source>
        <dbReference type="SAM" id="MobiDB-lite"/>
    </source>
</evidence>
<dbReference type="InterPro" id="IPR003343">
    <property type="entry name" value="Big_2"/>
</dbReference>
<feature type="region of interest" description="Disordered" evidence="1">
    <location>
        <begin position="147"/>
        <end position="200"/>
    </location>
</feature>
<evidence type="ECO:0000259" key="2">
    <source>
        <dbReference type="SMART" id="SM00635"/>
    </source>
</evidence>
<dbReference type="SUPFAM" id="SSF49373">
    <property type="entry name" value="Invasin/intimin cell-adhesion fragments"/>
    <property type="match status" value="1"/>
</dbReference>
<dbReference type="Gene3D" id="2.60.40.1080">
    <property type="match status" value="1"/>
</dbReference>
<dbReference type="EMBL" id="OQ890321">
    <property type="protein sequence ID" value="WLJ26011.1"/>
    <property type="molecule type" value="Genomic_DNA"/>
</dbReference>
<feature type="domain" description="BIG2" evidence="2">
    <location>
        <begin position="68"/>
        <end position="145"/>
    </location>
</feature>
<reference evidence="3" key="1">
    <citation type="submission" date="2023-04" db="EMBL/GenBank/DDBJ databases">
        <title>The human skin virome in hidradenitis suppurativa patients.</title>
        <authorList>
            <person name="Jansen D."/>
        </authorList>
    </citation>
    <scope>NUCLEOTIDE SEQUENCE</scope>
    <source>
        <strain evidence="3">VC3_JansenPhageJ</strain>
    </source>
</reference>
<evidence type="ECO:0000313" key="3">
    <source>
        <dbReference type="EMBL" id="WLJ26011.1"/>
    </source>
</evidence>
<feature type="compositionally biased region" description="Low complexity" evidence="1">
    <location>
        <begin position="156"/>
        <end position="180"/>
    </location>
</feature>
<organism evidence="3">
    <name type="scientific">Staphylococcus phage HS13</name>
    <dbReference type="NCBI Taxonomy" id="3056403"/>
    <lineage>
        <taxon>Viruses</taxon>
    </lineage>
</organism>
<dbReference type="Pfam" id="PF02368">
    <property type="entry name" value="Big_2"/>
    <property type="match status" value="1"/>
</dbReference>
<dbReference type="SMART" id="SM00635">
    <property type="entry name" value="BID_2"/>
    <property type="match status" value="1"/>
</dbReference>